<dbReference type="STRING" id="3469.A0A4Y7KAM7"/>
<dbReference type="InterPro" id="IPR039971">
    <property type="entry name" value="CWC24-like"/>
</dbReference>
<reference evidence="1 2" key="1">
    <citation type="journal article" date="2018" name="Science">
        <title>The opium poppy genome and morphinan production.</title>
        <authorList>
            <person name="Guo L."/>
            <person name="Winzer T."/>
            <person name="Yang X."/>
            <person name="Li Y."/>
            <person name="Ning Z."/>
            <person name="He Z."/>
            <person name="Teodor R."/>
            <person name="Lu Y."/>
            <person name="Bowser T.A."/>
            <person name="Graham I.A."/>
            <person name="Ye K."/>
        </authorList>
    </citation>
    <scope>NUCLEOTIDE SEQUENCE [LARGE SCALE GENOMIC DNA]</scope>
    <source>
        <strain evidence="2">cv. HN1</strain>
        <tissue evidence="1">Leaves</tissue>
    </source>
</reference>
<dbReference type="Proteomes" id="UP000316621">
    <property type="component" value="Chromosome 7"/>
</dbReference>
<dbReference type="EMBL" id="CM010721">
    <property type="protein sequence ID" value="RZC69392.1"/>
    <property type="molecule type" value="Genomic_DNA"/>
</dbReference>
<accession>A0A4Y7KAM7</accession>
<organism evidence="1 2">
    <name type="scientific">Papaver somniferum</name>
    <name type="common">Opium poppy</name>
    <dbReference type="NCBI Taxonomy" id="3469"/>
    <lineage>
        <taxon>Eukaryota</taxon>
        <taxon>Viridiplantae</taxon>
        <taxon>Streptophyta</taxon>
        <taxon>Embryophyta</taxon>
        <taxon>Tracheophyta</taxon>
        <taxon>Spermatophyta</taxon>
        <taxon>Magnoliopsida</taxon>
        <taxon>Ranunculales</taxon>
        <taxon>Papaveraceae</taxon>
        <taxon>Papaveroideae</taxon>
        <taxon>Papaver</taxon>
    </lineage>
</organism>
<dbReference type="GO" id="GO:0005684">
    <property type="term" value="C:U2-type spliceosomal complex"/>
    <property type="evidence" value="ECO:0007669"/>
    <property type="project" value="TreeGrafter"/>
</dbReference>
<dbReference type="Gramene" id="RZC69392">
    <property type="protein sequence ID" value="RZC69392"/>
    <property type="gene ID" value="C5167_034153"/>
</dbReference>
<dbReference type="AlphaFoldDB" id="A0A4Y7KAM7"/>
<evidence type="ECO:0008006" key="3">
    <source>
        <dbReference type="Google" id="ProtNLM"/>
    </source>
</evidence>
<protein>
    <recommendedName>
        <fullName evidence="3">C3H1-type domain-containing protein</fullName>
    </recommendedName>
</protein>
<evidence type="ECO:0000313" key="1">
    <source>
        <dbReference type="EMBL" id="RZC69392.1"/>
    </source>
</evidence>
<evidence type="ECO:0000313" key="2">
    <source>
        <dbReference type="Proteomes" id="UP000316621"/>
    </source>
</evidence>
<keyword evidence="2" id="KW-1185">Reference proteome</keyword>
<name>A0A4Y7KAM7_PAPSO</name>
<dbReference type="PANTHER" id="PTHR12930:SF0">
    <property type="entry name" value="RING FINGER PROTEIN 113B"/>
    <property type="match status" value="1"/>
</dbReference>
<dbReference type="GO" id="GO:0034247">
    <property type="term" value="P:snoRNA splicing"/>
    <property type="evidence" value="ECO:0007669"/>
    <property type="project" value="TreeGrafter"/>
</dbReference>
<gene>
    <name evidence="1" type="ORF">C5167_034153</name>
</gene>
<dbReference type="PANTHER" id="PTHR12930">
    <property type="entry name" value="ZINC FINGER PROTEIN 183"/>
    <property type="match status" value="1"/>
</dbReference>
<sequence>MDFEGCSGRLGLFFSWEKWRNCLELIGHTWLCVHERAEDALKKNKIRSHLMMRIFVEVYMGIQIVKLDVFQVGISTGYICNDYKDTGFYGLGDSCKFMHDGEDYKSGWQMEREREEAEKIRKRNLAFFEH</sequence>
<proteinExistence type="predicted"/>